<name>A0ABQ6CQL4_9HYPH</name>
<dbReference type="RefSeq" id="WP_284315085.1">
    <property type="nucleotide sequence ID" value="NZ_BSPC01000058.1"/>
</dbReference>
<dbReference type="InterPro" id="IPR051158">
    <property type="entry name" value="Metallophosphoesterase_sf"/>
</dbReference>
<dbReference type="CDD" id="cd07385">
    <property type="entry name" value="MPP_YkuE_C"/>
    <property type="match status" value="1"/>
</dbReference>
<evidence type="ECO:0000259" key="3">
    <source>
        <dbReference type="Pfam" id="PF00149"/>
    </source>
</evidence>
<keyword evidence="5" id="KW-1185">Reference proteome</keyword>
<comment type="caution">
    <text evidence="4">The sequence shown here is derived from an EMBL/GenBank/DDBJ whole genome shotgun (WGS) entry which is preliminary data.</text>
</comment>
<dbReference type="SUPFAM" id="SSF56300">
    <property type="entry name" value="Metallo-dependent phosphatases"/>
    <property type="match status" value="1"/>
</dbReference>
<dbReference type="PANTHER" id="PTHR31302">
    <property type="entry name" value="TRANSMEMBRANE PROTEIN WITH METALLOPHOSPHOESTERASE DOMAIN-RELATED"/>
    <property type="match status" value="1"/>
</dbReference>
<dbReference type="InterPro" id="IPR029052">
    <property type="entry name" value="Metallo-depent_PP-like"/>
</dbReference>
<keyword evidence="2" id="KW-0378">Hydrolase</keyword>
<accession>A0ABQ6CQL4</accession>
<reference evidence="5" key="1">
    <citation type="journal article" date="2019" name="Int. J. Syst. Evol. Microbiol.">
        <title>The Global Catalogue of Microorganisms (GCM) 10K type strain sequencing project: providing services to taxonomists for standard genome sequencing and annotation.</title>
        <authorList>
            <consortium name="The Broad Institute Genomics Platform"/>
            <consortium name="The Broad Institute Genome Sequencing Center for Infectious Disease"/>
            <person name="Wu L."/>
            <person name="Ma J."/>
        </authorList>
    </citation>
    <scope>NUCLEOTIDE SEQUENCE [LARGE SCALE GENOMIC DNA]</scope>
    <source>
        <strain evidence="5">NBRC 101365</strain>
    </source>
</reference>
<gene>
    <name evidence="4" type="ORF">GCM10007874_51270</name>
</gene>
<dbReference type="Gene3D" id="3.60.21.10">
    <property type="match status" value="1"/>
</dbReference>
<dbReference type="PANTHER" id="PTHR31302:SF31">
    <property type="entry name" value="PHOSPHODIESTERASE YAEI"/>
    <property type="match status" value="1"/>
</dbReference>
<sequence>MITRRHLLKAGLATPFLFGGYALAEPQRLIVTNYKVSPRQWPADLRLRIAVIADIHAINPWMTTAHIAEIVRATNMLQPDIVLLAGDYEAGMSRFKVGSWVSMFDCGKVLSQLQAPLGTYAVLGNHDIGNNDGNNVRQGFAAHGIPVMENVARRIVKDGRPFWLLGLGDQFGDGGRWDPGRGHDDLPGTLKQIGDDAPAILLAHEPDIFVDVPDRVALTISGHTHGGQILLPGYGPLIVPSRYGTRFRYGHIIENDRHLIVSGGLGTTGIPMRFGVPPEIVMITLGANPAATA</sequence>
<evidence type="ECO:0000256" key="2">
    <source>
        <dbReference type="ARBA" id="ARBA00022801"/>
    </source>
</evidence>
<dbReference type="Pfam" id="PF00149">
    <property type="entry name" value="Metallophos"/>
    <property type="match status" value="1"/>
</dbReference>
<protein>
    <submittedName>
        <fullName evidence="4">Phosphohydrolase</fullName>
    </submittedName>
</protein>
<proteinExistence type="predicted"/>
<feature type="domain" description="Calcineurin-like phosphoesterase" evidence="3">
    <location>
        <begin position="47"/>
        <end position="226"/>
    </location>
</feature>
<evidence type="ECO:0000313" key="5">
    <source>
        <dbReference type="Proteomes" id="UP001156882"/>
    </source>
</evidence>
<dbReference type="EMBL" id="BSPC01000058">
    <property type="protein sequence ID" value="GLS22110.1"/>
    <property type="molecule type" value="Genomic_DNA"/>
</dbReference>
<organism evidence="4 5">
    <name type="scientific">Labrys miyagiensis</name>
    <dbReference type="NCBI Taxonomy" id="346912"/>
    <lineage>
        <taxon>Bacteria</taxon>
        <taxon>Pseudomonadati</taxon>
        <taxon>Pseudomonadota</taxon>
        <taxon>Alphaproteobacteria</taxon>
        <taxon>Hyphomicrobiales</taxon>
        <taxon>Xanthobacteraceae</taxon>
        <taxon>Labrys</taxon>
    </lineage>
</organism>
<evidence type="ECO:0000313" key="4">
    <source>
        <dbReference type="EMBL" id="GLS22110.1"/>
    </source>
</evidence>
<evidence type="ECO:0000256" key="1">
    <source>
        <dbReference type="ARBA" id="ARBA00022723"/>
    </source>
</evidence>
<dbReference type="Proteomes" id="UP001156882">
    <property type="component" value="Unassembled WGS sequence"/>
</dbReference>
<keyword evidence="1" id="KW-0479">Metal-binding</keyword>
<dbReference type="InterPro" id="IPR004843">
    <property type="entry name" value="Calcineurin-like_PHP"/>
</dbReference>